<dbReference type="OrthoDB" id="8249736at2759"/>
<keyword evidence="1" id="KW-0472">Membrane</keyword>
<evidence type="ECO:0000313" key="2">
    <source>
        <dbReference type="EMBL" id="ELR15255.1"/>
    </source>
</evidence>
<dbReference type="AlphaFoldDB" id="L8GQI7"/>
<gene>
    <name evidence="2" type="ORF">ACA1_219810</name>
</gene>
<keyword evidence="1" id="KW-1133">Transmembrane helix</keyword>
<dbReference type="Proteomes" id="UP000011083">
    <property type="component" value="Unassembled WGS sequence"/>
</dbReference>
<feature type="transmembrane region" description="Helical" evidence="1">
    <location>
        <begin position="157"/>
        <end position="177"/>
    </location>
</feature>
<feature type="transmembrane region" description="Helical" evidence="1">
    <location>
        <begin position="183"/>
        <end position="207"/>
    </location>
</feature>
<feature type="transmembrane region" description="Helical" evidence="1">
    <location>
        <begin position="102"/>
        <end position="124"/>
    </location>
</feature>
<dbReference type="RefSeq" id="XP_004337268.1">
    <property type="nucleotide sequence ID" value="XM_004337220.1"/>
</dbReference>
<keyword evidence="1" id="KW-0812">Transmembrane</keyword>
<protein>
    <submittedName>
        <fullName evidence="2">Uncharacterized protein</fullName>
    </submittedName>
</protein>
<dbReference type="EMBL" id="KB008036">
    <property type="protein sequence ID" value="ELR15255.1"/>
    <property type="molecule type" value="Genomic_DNA"/>
</dbReference>
<dbReference type="KEGG" id="acan:ACA1_219810"/>
<feature type="transmembrane region" description="Helical" evidence="1">
    <location>
        <begin position="27"/>
        <end position="51"/>
    </location>
</feature>
<dbReference type="VEuPathDB" id="AmoebaDB:ACA1_219810"/>
<evidence type="ECO:0000313" key="3">
    <source>
        <dbReference type="Proteomes" id="UP000011083"/>
    </source>
</evidence>
<keyword evidence="3" id="KW-1185">Reference proteome</keyword>
<name>L8GQI7_ACACF</name>
<proteinExistence type="predicted"/>
<sequence>MATAGFSSFGTPIVVREEAGPLPPLRLAFTIITVILGLCALVHASLYLLFLRRVRGGARRGPVLAVFAAYAAHLVVHTAHFADNIARPVDYFEPWWLYRGYVLSTMEITFFANWPMVISGAVLIGPLLKSLYRRLHGVDGDGGRASKVSSVARRRRLCWGVVAYASTSIMTLMHYVVEPPVSYAPVVNFTIAGEGVAALVLGLVVAFNMPSMSSSSSLEGDVKQQNETELETLAGEEHDHDDGTKSQTTISIDGARWVVAAMP</sequence>
<organism evidence="2 3">
    <name type="scientific">Acanthamoeba castellanii (strain ATCC 30010 / Neff)</name>
    <dbReference type="NCBI Taxonomy" id="1257118"/>
    <lineage>
        <taxon>Eukaryota</taxon>
        <taxon>Amoebozoa</taxon>
        <taxon>Discosea</taxon>
        <taxon>Longamoebia</taxon>
        <taxon>Centramoebida</taxon>
        <taxon>Acanthamoebidae</taxon>
        <taxon>Acanthamoeba</taxon>
    </lineage>
</organism>
<accession>L8GQI7</accession>
<evidence type="ECO:0000256" key="1">
    <source>
        <dbReference type="SAM" id="Phobius"/>
    </source>
</evidence>
<feature type="transmembrane region" description="Helical" evidence="1">
    <location>
        <begin position="63"/>
        <end position="82"/>
    </location>
</feature>
<dbReference type="GeneID" id="14915902"/>
<reference evidence="2 3" key="1">
    <citation type="journal article" date="2013" name="Genome Biol.">
        <title>Genome of Acanthamoeba castellanii highlights extensive lateral gene transfer and early evolution of tyrosine kinase signaling.</title>
        <authorList>
            <person name="Clarke M."/>
            <person name="Lohan A.J."/>
            <person name="Liu B."/>
            <person name="Lagkouvardos I."/>
            <person name="Roy S."/>
            <person name="Zafar N."/>
            <person name="Bertelli C."/>
            <person name="Schilde C."/>
            <person name="Kianianmomeni A."/>
            <person name="Burglin T.R."/>
            <person name="Frech C."/>
            <person name="Turcotte B."/>
            <person name="Kopec K.O."/>
            <person name="Synnott J.M."/>
            <person name="Choo C."/>
            <person name="Paponov I."/>
            <person name="Finkler A."/>
            <person name="Soon Heng Tan C."/>
            <person name="Hutchins A.P."/>
            <person name="Weinmeier T."/>
            <person name="Rattei T."/>
            <person name="Chu J.S."/>
            <person name="Gimenez G."/>
            <person name="Irimia M."/>
            <person name="Rigden D.J."/>
            <person name="Fitzpatrick D.A."/>
            <person name="Lorenzo-Morales J."/>
            <person name="Bateman A."/>
            <person name="Chiu C.H."/>
            <person name="Tang P."/>
            <person name="Hegemann P."/>
            <person name="Fromm H."/>
            <person name="Raoult D."/>
            <person name="Greub G."/>
            <person name="Miranda-Saavedra D."/>
            <person name="Chen N."/>
            <person name="Nash P."/>
            <person name="Ginger M.L."/>
            <person name="Horn M."/>
            <person name="Schaap P."/>
            <person name="Caler L."/>
            <person name="Loftus B."/>
        </authorList>
    </citation>
    <scope>NUCLEOTIDE SEQUENCE [LARGE SCALE GENOMIC DNA]</scope>
    <source>
        <strain evidence="2 3">Neff</strain>
    </source>
</reference>